<evidence type="ECO:0000313" key="2">
    <source>
        <dbReference type="EMBL" id="KAK1403319.1"/>
    </source>
</evidence>
<reference evidence="2" key="1">
    <citation type="submission" date="2023-02" db="EMBL/GenBank/DDBJ databases">
        <title>Genome of toxic invasive species Heracleum sosnowskyi carries increased number of genes despite the absence of recent whole-genome duplications.</title>
        <authorList>
            <person name="Schelkunov M."/>
            <person name="Shtratnikova V."/>
            <person name="Makarenko M."/>
            <person name="Klepikova A."/>
            <person name="Omelchenko D."/>
            <person name="Novikova G."/>
            <person name="Obukhova E."/>
            <person name="Bogdanov V."/>
            <person name="Penin A."/>
            <person name="Logacheva M."/>
        </authorList>
    </citation>
    <scope>NUCLEOTIDE SEQUENCE</scope>
    <source>
        <strain evidence="2">Hsosn_3</strain>
        <tissue evidence="2">Leaf</tissue>
    </source>
</reference>
<proteinExistence type="predicted"/>
<gene>
    <name evidence="2" type="ORF">POM88_002924</name>
</gene>
<evidence type="ECO:0000256" key="1">
    <source>
        <dbReference type="SAM" id="MobiDB-lite"/>
    </source>
</evidence>
<protein>
    <submittedName>
        <fullName evidence="2">Uncharacterized protein</fullName>
    </submittedName>
</protein>
<reference evidence="2" key="2">
    <citation type="submission" date="2023-05" db="EMBL/GenBank/DDBJ databases">
        <authorList>
            <person name="Schelkunov M.I."/>
        </authorList>
    </citation>
    <scope>NUCLEOTIDE SEQUENCE</scope>
    <source>
        <strain evidence="2">Hsosn_3</strain>
        <tissue evidence="2">Leaf</tissue>
    </source>
</reference>
<sequence length="251" mass="28905">MEADFEFSSSQSLLSHEDEEKEYVQIAAKISQVFHSKLAKVSEAFHSKLNFFGSSSKQEGEDSEAVEKDKDRNETEVTSDNDDKEEEFSFFINSSGSMPISDHIASTHAHNRPNFSLFNRDLLLPQKDSTISKNRLPSQSEEEKVFIKNPHPTTFHKSSSNSTYGTSSGLYYGWEKTSPDLTKKSNSTGFSKIWRSTEYLHRSHSDGSDNLIIKFYRSQKEDRKRWAMKMYSHQSRIQIQKNKIFLTSTKN</sequence>
<keyword evidence="3" id="KW-1185">Reference proteome</keyword>
<comment type="caution">
    <text evidence="2">The sequence shown here is derived from an EMBL/GenBank/DDBJ whole genome shotgun (WGS) entry which is preliminary data.</text>
</comment>
<accession>A0AAD8JH20</accession>
<dbReference type="Proteomes" id="UP001237642">
    <property type="component" value="Unassembled WGS sequence"/>
</dbReference>
<feature type="region of interest" description="Disordered" evidence="1">
    <location>
        <begin position="53"/>
        <end position="85"/>
    </location>
</feature>
<organism evidence="2 3">
    <name type="scientific">Heracleum sosnowskyi</name>
    <dbReference type="NCBI Taxonomy" id="360622"/>
    <lineage>
        <taxon>Eukaryota</taxon>
        <taxon>Viridiplantae</taxon>
        <taxon>Streptophyta</taxon>
        <taxon>Embryophyta</taxon>
        <taxon>Tracheophyta</taxon>
        <taxon>Spermatophyta</taxon>
        <taxon>Magnoliopsida</taxon>
        <taxon>eudicotyledons</taxon>
        <taxon>Gunneridae</taxon>
        <taxon>Pentapetalae</taxon>
        <taxon>asterids</taxon>
        <taxon>campanulids</taxon>
        <taxon>Apiales</taxon>
        <taxon>Apiaceae</taxon>
        <taxon>Apioideae</taxon>
        <taxon>apioid superclade</taxon>
        <taxon>Tordylieae</taxon>
        <taxon>Tordyliinae</taxon>
        <taxon>Heracleum</taxon>
    </lineage>
</organism>
<evidence type="ECO:0000313" key="3">
    <source>
        <dbReference type="Proteomes" id="UP001237642"/>
    </source>
</evidence>
<name>A0AAD8JH20_9APIA</name>
<dbReference type="EMBL" id="JAUIZM010000001">
    <property type="protein sequence ID" value="KAK1403319.1"/>
    <property type="molecule type" value="Genomic_DNA"/>
</dbReference>
<feature type="compositionally biased region" description="Basic and acidic residues" evidence="1">
    <location>
        <begin position="65"/>
        <end position="75"/>
    </location>
</feature>
<dbReference type="AlphaFoldDB" id="A0AAD8JH20"/>